<evidence type="ECO:0000256" key="8">
    <source>
        <dbReference type="RuleBase" id="RU003805"/>
    </source>
</evidence>
<dbReference type="EMBL" id="CAKXYY010000017">
    <property type="protein sequence ID" value="CAH2354507.1"/>
    <property type="molecule type" value="Genomic_DNA"/>
</dbReference>
<evidence type="ECO:0000313" key="10">
    <source>
        <dbReference type="EMBL" id="CAH2354507.1"/>
    </source>
</evidence>
<dbReference type="PANTHER" id="PTHR10102:SF0">
    <property type="entry name" value="DNA-DIRECTED RNA POLYMERASE, MITOCHONDRIAL"/>
    <property type="match status" value="1"/>
</dbReference>
<evidence type="ECO:0000313" key="11">
    <source>
        <dbReference type="Proteomes" id="UP000837801"/>
    </source>
</evidence>
<evidence type="ECO:0000256" key="4">
    <source>
        <dbReference type="ARBA" id="ARBA00022679"/>
    </source>
</evidence>
<protein>
    <recommendedName>
        <fullName evidence="2 8">DNA-directed RNA polymerase</fullName>
        <ecNumber evidence="2 8">2.7.7.6</ecNumber>
    </recommendedName>
</protein>
<name>A0A9P0QTK8_9ASCO</name>
<dbReference type="PROSITE" id="PS00900">
    <property type="entry name" value="RNA_POL_PHAGE_1"/>
    <property type="match status" value="1"/>
</dbReference>
<dbReference type="Gene3D" id="1.10.1320.10">
    <property type="entry name" value="DNA-directed RNA polymerase, N-terminal domain"/>
    <property type="match status" value="1"/>
</dbReference>
<dbReference type="InterPro" id="IPR029262">
    <property type="entry name" value="RPOL_N"/>
</dbReference>
<dbReference type="PANTHER" id="PTHR10102">
    <property type="entry name" value="DNA-DIRECTED RNA POLYMERASE, MITOCHONDRIAL"/>
    <property type="match status" value="1"/>
</dbReference>
<evidence type="ECO:0000259" key="9">
    <source>
        <dbReference type="SMART" id="SM01311"/>
    </source>
</evidence>
<proteinExistence type="inferred from homology"/>
<keyword evidence="5 8" id="KW-0548">Nucleotidyltransferase</keyword>
<dbReference type="GO" id="GO:0034245">
    <property type="term" value="C:mitochondrial DNA-directed RNA polymerase complex"/>
    <property type="evidence" value="ECO:0007669"/>
    <property type="project" value="TreeGrafter"/>
</dbReference>
<keyword evidence="6 8" id="KW-0804">Transcription</keyword>
<gene>
    <name evidence="10" type="ORF">CLIB1423_17S00716</name>
</gene>
<evidence type="ECO:0000256" key="1">
    <source>
        <dbReference type="ARBA" id="ARBA00009493"/>
    </source>
</evidence>
<evidence type="ECO:0000256" key="3">
    <source>
        <dbReference type="ARBA" id="ARBA00022478"/>
    </source>
</evidence>
<dbReference type="InterPro" id="IPR002092">
    <property type="entry name" value="DNA-dir_Rpol_phage-type"/>
</dbReference>
<reference evidence="10" key="1">
    <citation type="submission" date="2022-03" db="EMBL/GenBank/DDBJ databases">
        <authorList>
            <person name="Legras J.-L."/>
            <person name="Devillers H."/>
            <person name="Grondin C."/>
        </authorList>
    </citation>
    <scope>NUCLEOTIDE SEQUENCE</scope>
    <source>
        <strain evidence="10">CLIB 1423</strain>
    </source>
</reference>
<evidence type="ECO:0000256" key="7">
    <source>
        <dbReference type="ARBA" id="ARBA00048552"/>
    </source>
</evidence>
<dbReference type="InterPro" id="IPR037159">
    <property type="entry name" value="RNA_POL_N_sf"/>
</dbReference>
<evidence type="ECO:0000256" key="2">
    <source>
        <dbReference type="ARBA" id="ARBA00012418"/>
    </source>
</evidence>
<sequence>MLRRRFPARCYRYISNQSSALDLNSFKVNETLSSRSAYQPKLTERSSLQFNFFLQAISNNDIPLGFKIIKKFEKSDSRYFDSIYYQCLSLLFFSLVSNRDHLNIRMVKTFIDMVQQKDAAHIKTLFREEKSYDMLVMKANILKCLVYCYLNTPSKSIIRYSNKVFEGLDINVNELVNILKEEDLKHFEDVFNYSVDRSGKSGVEEPNTVVGKDPVTLNKLFEIIKGKSDDTLEGEKKKKPLYEVYEELPESQKLSFWDNYNRKNTAKQFQIEASCEEVKPDFNNRFSKKGTRKGRREIFKFQDANYIMMNKWISDTTDHIIKILEENTVEDRAHPVYIFGFVLRDIKIDQVVSTILSHLLSAVLTNENGFYKLTHLVDTCSETILRYFKASSKTKISGKFLNKETSMKLSESILQILVTNSHIGSEALREYDLHKSGTTYRMPHTLEYESSFAGLGFKTCKLSDLTPSVNSIKTPKIVRSHPYLLDTFTEFDLQLLNKKVYLPMLVPPNPWVSVSQGGYLTNIRPFMLTEEKDSHSLYLERAQNSGQLASIFKCLNQLGEIPWAINPDVLNAFSECMKLPSGFLTIPPPLDSLKVEPPSSPYPVHDLNDSSSDLKSARAAYWREYKKNRQKYFDSRSERFKYFYLETSSLAFAENGDTLYFPHGVDFRGRIYPLNSVLSHHSEDLVRGLLMFWHSKPLGENGFAWLKYQLAGVYGHDKLPFDARIKWVDNNISNILNLGSSPTPWSESDESFTWWMESEKPWQTYAICKEFVKIHEYNGDISLYKCRIPIHQDGSCNGLQHYAALSLDYEGGKSVNLVPSKERQDVYSTVLDLVRDQIEKDCADGHEISQHALKLVSRSVVKRTVMTSVYGVTKTGAYKQIQEVVKASLEKNKKHRRELLSDHDLIFIESNLPNLIEYLTNLTLHSITKLFSGAKLIENWLRLACVFVIKSFDADSIKHKASLTKVGVPDFFDLQFYKPMMWSSLSGLPIIQTYKHYKYKNLKVMSGTLRLREYDEIGAIDLRKQKNGIAPNFIHSIDSIHLQMTCMSANSAQLSFAAVHDSFWTHPCDVNVLNKIIREEFVELHTSNVLESLRSDLLYITRHSLQLCWISKSENKRFYESLRLRRVKEFGGIYSKRQSLNIILFEESKKLLNPDENRHFVDDYYKLLEDFKPKLYFQLNKGTLIPYDGNSSIENDLMDEEVTFNHKEPILVPVNITQCPPKGNLDVTKVTESEHFFS</sequence>
<dbReference type="Pfam" id="PF14700">
    <property type="entry name" value="RPOL_N"/>
    <property type="match status" value="1"/>
</dbReference>
<comment type="similarity">
    <text evidence="1 8">Belongs to the phage and mitochondrial RNA polymerase family.</text>
</comment>
<dbReference type="OrthoDB" id="276422at2759"/>
<dbReference type="InterPro" id="IPR043502">
    <property type="entry name" value="DNA/RNA_pol_sf"/>
</dbReference>
<comment type="caution">
    <text evidence="10">The sequence shown here is derived from an EMBL/GenBank/DDBJ whole genome shotgun (WGS) entry which is preliminary data.</text>
</comment>
<dbReference type="GO" id="GO:0006390">
    <property type="term" value="P:mitochondrial transcription"/>
    <property type="evidence" value="ECO:0007669"/>
    <property type="project" value="TreeGrafter"/>
</dbReference>
<keyword evidence="3 8" id="KW-0240">DNA-directed RNA polymerase</keyword>
<dbReference type="SMART" id="SM01311">
    <property type="entry name" value="RPOL_N"/>
    <property type="match status" value="1"/>
</dbReference>
<dbReference type="GO" id="GO:0001018">
    <property type="term" value="F:mitochondrial promoter sequence-specific DNA binding"/>
    <property type="evidence" value="ECO:0007669"/>
    <property type="project" value="TreeGrafter"/>
</dbReference>
<evidence type="ECO:0000256" key="5">
    <source>
        <dbReference type="ARBA" id="ARBA00022695"/>
    </source>
</evidence>
<dbReference type="EC" id="2.7.7.6" evidence="2 8"/>
<dbReference type="AlphaFoldDB" id="A0A9P0QTK8"/>
<dbReference type="GO" id="GO:0003899">
    <property type="term" value="F:DNA-directed RNA polymerase activity"/>
    <property type="evidence" value="ECO:0007669"/>
    <property type="project" value="UniProtKB-EC"/>
</dbReference>
<comment type="catalytic activity">
    <reaction evidence="7 8">
        <text>RNA(n) + a ribonucleoside 5'-triphosphate = RNA(n+1) + diphosphate</text>
        <dbReference type="Rhea" id="RHEA:21248"/>
        <dbReference type="Rhea" id="RHEA-COMP:14527"/>
        <dbReference type="Rhea" id="RHEA-COMP:17342"/>
        <dbReference type="ChEBI" id="CHEBI:33019"/>
        <dbReference type="ChEBI" id="CHEBI:61557"/>
        <dbReference type="ChEBI" id="CHEBI:140395"/>
        <dbReference type="EC" id="2.7.7.6"/>
    </reaction>
</comment>
<evidence type="ECO:0000256" key="6">
    <source>
        <dbReference type="ARBA" id="ARBA00023163"/>
    </source>
</evidence>
<comment type="function">
    <text evidence="8">DNA-dependent RNA polymerase catalyzes the transcription of DNA into RNA using the four ribonucleoside triphosphates as substrates.</text>
</comment>
<feature type="domain" description="DNA-directed RNA polymerase N-terminal" evidence="9">
    <location>
        <begin position="266"/>
        <end position="560"/>
    </location>
</feature>
<dbReference type="Pfam" id="PF00940">
    <property type="entry name" value="RNA_pol"/>
    <property type="match status" value="1"/>
</dbReference>
<dbReference type="Gene3D" id="1.10.150.20">
    <property type="entry name" value="5' to 3' exonuclease, C-terminal subdomain"/>
    <property type="match status" value="1"/>
</dbReference>
<dbReference type="Proteomes" id="UP000837801">
    <property type="component" value="Unassembled WGS sequence"/>
</dbReference>
<dbReference type="Gene3D" id="1.10.287.280">
    <property type="match status" value="1"/>
</dbReference>
<keyword evidence="4 8" id="KW-0808">Transferase</keyword>
<organism evidence="10 11">
    <name type="scientific">[Candida] railenensis</name>
    <dbReference type="NCBI Taxonomy" id="45579"/>
    <lineage>
        <taxon>Eukaryota</taxon>
        <taxon>Fungi</taxon>
        <taxon>Dikarya</taxon>
        <taxon>Ascomycota</taxon>
        <taxon>Saccharomycotina</taxon>
        <taxon>Pichiomycetes</taxon>
        <taxon>Debaryomycetaceae</taxon>
        <taxon>Kurtzmaniella</taxon>
    </lineage>
</organism>
<accession>A0A9P0QTK8</accession>
<dbReference type="InterPro" id="IPR046950">
    <property type="entry name" value="DNA-dir_Rpol_C_phage-type"/>
</dbReference>
<keyword evidence="11" id="KW-1185">Reference proteome</keyword>
<dbReference type="PROSITE" id="PS00489">
    <property type="entry name" value="RNA_POL_PHAGE_2"/>
    <property type="match status" value="1"/>
</dbReference>
<dbReference type="SUPFAM" id="SSF56672">
    <property type="entry name" value="DNA/RNA polymerases"/>
    <property type="match status" value="1"/>
</dbReference>